<dbReference type="Gene3D" id="3.30.365.10">
    <property type="entry name" value="Aldehyde oxidase/xanthine dehydrogenase, molybdopterin binding domain"/>
    <property type="match status" value="4"/>
</dbReference>
<keyword evidence="4" id="KW-1185">Reference proteome</keyword>
<evidence type="ECO:0000256" key="1">
    <source>
        <dbReference type="SAM" id="MobiDB-lite"/>
    </source>
</evidence>
<dbReference type="Gene3D" id="3.90.1170.50">
    <property type="entry name" value="Aldehyde oxidase/xanthine dehydrogenase, a/b hammerhead"/>
    <property type="match status" value="1"/>
</dbReference>
<dbReference type="EC" id="1.17.1.4" evidence="3"/>
<dbReference type="SMART" id="SM01008">
    <property type="entry name" value="Ald_Xan_dh_C"/>
    <property type="match status" value="1"/>
</dbReference>
<dbReference type="RefSeq" id="WP_148072622.1">
    <property type="nucleotide sequence ID" value="NZ_CP042913.1"/>
</dbReference>
<dbReference type="OrthoDB" id="221297at2"/>
<dbReference type="InterPro" id="IPR046867">
    <property type="entry name" value="AldOxase/xan_DH_MoCoBD2"/>
</dbReference>
<name>A0A5B9Q904_9BACT</name>
<feature type="domain" description="Aldehyde oxidase/xanthine dehydrogenase a/b hammerhead" evidence="2">
    <location>
        <begin position="25"/>
        <end position="111"/>
    </location>
</feature>
<dbReference type="SUPFAM" id="SSF56003">
    <property type="entry name" value="Molybdenum cofactor-binding domain"/>
    <property type="match status" value="1"/>
</dbReference>
<feature type="region of interest" description="Disordered" evidence="1">
    <location>
        <begin position="276"/>
        <end position="303"/>
    </location>
</feature>
<accession>A0A5B9Q904</accession>
<dbReference type="InterPro" id="IPR008274">
    <property type="entry name" value="AldOxase/xan_DH_MoCoBD1"/>
</dbReference>
<dbReference type="EMBL" id="CP042913">
    <property type="protein sequence ID" value="QEG33912.1"/>
    <property type="molecule type" value="Genomic_DNA"/>
</dbReference>
<dbReference type="InterPro" id="IPR036856">
    <property type="entry name" value="Ald_Oxase/Xan_DH_a/b_sf"/>
</dbReference>
<dbReference type="AlphaFoldDB" id="A0A5B9Q904"/>
<dbReference type="SUPFAM" id="SSF54665">
    <property type="entry name" value="CO dehydrogenase molybdoprotein N-domain-like"/>
    <property type="match status" value="1"/>
</dbReference>
<dbReference type="PANTHER" id="PTHR47495">
    <property type="entry name" value="ALDEHYDE DEHYDROGENASE"/>
    <property type="match status" value="1"/>
</dbReference>
<dbReference type="Proteomes" id="UP000323917">
    <property type="component" value="Chromosome"/>
</dbReference>
<sequence>MAIQLDNRVALENDAPRADILEKVTGKAKYTTDYYLPQMMWAAYIRSPGGRVQLRTPDLTAAKAVPGVLEIEIKKSGGGYHGDRLGHICADSRQALEEAMAALNLKFDQQTPRTSLEKEMTPLESLNPPENDGEVAEIIKHSELVVEAVYSTQVQTHCCLEAHGAVVDHKGSSAVGYGSTQSNIGFRDDLAQQLGLKANQVQSNCEYVGGGFGSKFGLGVEGRLASQMSLKYGRPCRVICNRKEEQIDTGNRPGSLQSMKLGLSLDGSIRGGRIATWGSVGPTGGGQSSDGGGGGGGVRNPSRYQFGTIAKTHEDVTLNGGYPTAMRAPGHPQAMFAIELMMDLMAEKVGIDPLEFRIKNEKNATRQKMLRAGAELIGWSDRQPAGSTDGPMKRGYGIGVADWWNSPGEATIAINVYRDGTIEVLSGAQDIGMGYRTLLRDILASQIGVPHELIVVKVGRGEYPPGPASGGSVTSRFTAPRAFQASDMARNAIFKLVAKEWGIQSFSDLECSDGFIKHQDNSISWLKACRLMNQDRISVSTSESGPYWKDPTQSEAVQFAEVNVDVETGIVRVKKIVAIQSVGLPVNRLAIENQVSGAVIQGLSYCLFENRILDRNTGTMVNANMDMYKIAGPLDVPEIVPIIWKPDREVGVNSVGEPPVIPTAGAIATAVANAIGVQVRSLPITPDKVLSALAEKEKS</sequence>
<dbReference type="InterPro" id="IPR000674">
    <property type="entry name" value="Ald_Oxase/Xan_DH_a/b"/>
</dbReference>
<dbReference type="PANTHER" id="PTHR47495:SF1">
    <property type="entry name" value="BLL3820 PROTEIN"/>
    <property type="match status" value="1"/>
</dbReference>
<dbReference type="InterPro" id="IPR037165">
    <property type="entry name" value="AldOxase/xan_DH_Mopterin-bd_sf"/>
</dbReference>
<gene>
    <name evidence="3" type="primary">xdhA_1</name>
    <name evidence="3" type="ORF">Pr1d_11820</name>
</gene>
<evidence type="ECO:0000313" key="3">
    <source>
        <dbReference type="EMBL" id="QEG33912.1"/>
    </source>
</evidence>
<keyword evidence="3" id="KW-0560">Oxidoreductase</keyword>
<proteinExistence type="predicted"/>
<reference evidence="3 4" key="1">
    <citation type="submission" date="2019-08" db="EMBL/GenBank/DDBJ databases">
        <title>Deep-cultivation of Planctomycetes and their phenomic and genomic characterization uncovers novel biology.</title>
        <authorList>
            <person name="Wiegand S."/>
            <person name="Jogler M."/>
            <person name="Boedeker C."/>
            <person name="Pinto D."/>
            <person name="Vollmers J."/>
            <person name="Rivas-Marin E."/>
            <person name="Kohn T."/>
            <person name="Peeters S.H."/>
            <person name="Heuer A."/>
            <person name="Rast P."/>
            <person name="Oberbeckmann S."/>
            <person name="Bunk B."/>
            <person name="Jeske O."/>
            <person name="Meyerdierks A."/>
            <person name="Storesund J.E."/>
            <person name="Kallscheuer N."/>
            <person name="Luecker S."/>
            <person name="Lage O.M."/>
            <person name="Pohl T."/>
            <person name="Merkel B.J."/>
            <person name="Hornburger P."/>
            <person name="Mueller R.-W."/>
            <person name="Bruemmer F."/>
            <person name="Labrenz M."/>
            <person name="Spormann A.M."/>
            <person name="Op den Camp H."/>
            <person name="Overmann J."/>
            <person name="Amann R."/>
            <person name="Jetten M.S.M."/>
            <person name="Mascher T."/>
            <person name="Medema M.H."/>
            <person name="Devos D.P."/>
            <person name="Kaster A.-K."/>
            <person name="Ovreas L."/>
            <person name="Rohde M."/>
            <person name="Galperin M.Y."/>
            <person name="Jogler C."/>
        </authorList>
    </citation>
    <scope>NUCLEOTIDE SEQUENCE [LARGE SCALE GENOMIC DNA]</scope>
    <source>
        <strain evidence="3 4">Pr1d</strain>
    </source>
</reference>
<dbReference type="Pfam" id="PF20256">
    <property type="entry name" value="MoCoBD_2"/>
    <property type="match status" value="1"/>
</dbReference>
<dbReference type="KEGG" id="bgok:Pr1d_11820"/>
<evidence type="ECO:0000259" key="2">
    <source>
        <dbReference type="SMART" id="SM01008"/>
    </source>
</evidence>
<evidence type="ECO:0000313" key="4">
    <source>
        <dbReference type="Proteomes" id="UP000323917"/>
    </source>
</evidence>
<dbReference type="GO" id="GO:0004854">
    <property type="term" value="F:xanthine dehydrogenase activity"/>
    <property type="evidence" value="ECO:0007669"/>
    <property type="project" value="UniProtKB-EC"/>
</dbReference>
<feature type="compositionally biased region" description="Gly residues" evidence="1">
    <location>
        <begin position="281"/>
        <end position="298"/>
    </location>
</feature>
<organism evidence="3 4">
    <name type="scientific">Bythopirellula goksoeyrii</name>
    <dbReference type="NCBI Taxonomy" id="1400387"/>
    <lineage>
        <taxon>Bacteria</taxon>
        <taxon>Pseudomonadati</taxon>
        <taxon>Planctomycetota</taxon>
        <taxon>Planctomycetia</taxon>
        <taxon>Pirellulales</taxon>
        <taxon>Lacipirellulaceae</taxon>
        <taxon>Bythopirellula</taxon>
    </lineage>
</organism>
<dbReference type="InterPro" id="IPR052516">
    <property type="entry name" value="N-heterocyclic_Hydroxylase"/>
</dbReference>
<protein>
    <submittedName>
        <fullName evidence="3">Xanthine dehydrogenase molybdenum-binding subunit</fullName>
        <ecNumber evidence="3">1.17.1.4</ecNumber>
    </submittedName>
</protein>
<dbReference type="Pfam" id="PF02738">
    <property type="entry name" value="MoCoBD_1"/>
    <property type="match status" value="1"/>
</dbReference>